<dbReference type="EMBL" id="HG994367">
    <property type="protein sequence ID" value="CAF1703480.1"/>
    <property type="molecule type" value="Genomic_DNA"/>
</dbReference>
<reference evidence="1" key="3">
    <citation type="submission" date="2021-01" db="EMBL/GenBank/DDBJ databases">
        <authorList>
            <consortium name="Genoscope - CEA"/>
            <person name="William W."/>
        </authorList>
    </citation>
    <scope>NUCLEOTIDE SEQUENCE</scope>
</reference>
<gene>
    <name evidence="2" type="primary">BnaC05g19090D</name>
    <name evidence="1" type="ORF">DARMORV10_C03P41650.1</name>
    <name evidence="2" type="ORF">GSBRNA2T00084429001</name>
</gene>
<evidence type="ECO:0000313" key="1">
    <source>
        <dbReference type="EMBL" id="CAF1703480.1"/>
    </source>
</evidence>
<dbReference type="Proteomes" id="UP001295469">
    <property type="component" value="Chromosome C03"/>
</dbReference>
<dbReference type="AlphaFoldDB" id="A0A078FP58"/>
<organism evidence="2 3">
    <name type="scientific">Brassica napus</name>
    <name type="common">Rape</name>
    <dbReference type="NCBI Taxonomy" id="3708"/>
    <lineage>
        <taxon>Eukaryota</taxon>
        <taxon>Viridiplantae</taxon>
        <taxon>Streptophyta</taxon>
        <taxon>Embryophyta</taxon>
        <taxon>Tracheophyta</taxon>
        <taxon>Spermatophyta</taxon>
        <taxon>Magnoliopsida</taxon>
        <taxon>eudicotyledons</taxon>
        <taxon>Gunneridae</taxon>
        <taxon>Pentapetalae</taxon>
        <taxon>rosids</taxon>
        <taxon>malvids</taxon>
        <taxon>Brassicales</taxon>
        <taxon>Brassicaceae</taxon>
        <taxon>Brassiceae</taxon>
        <taxon>Brassica</taxon>
    </lineage>
</organism>
<sequence length="68" mass="8043">MEEMQRSGRMFTTGEEPIGERINTYHKSRRIKTILEAFEPICGRIHQIQLYVEVRDFDLECQVLPISC</sequence>
<reference evidence="2 3" key="1">
    <citation type="journal article" date="2014" name="Science">
        <title>Plant genetics. Early allopolyploid evolution in the post-Neolithic Brassica napus oilseed genome.</title>
        <authorList>
            <person name="Chalhoub B."/>
            <person name="Denoeud F."/>
            <person name="Liu S."/>
            <person name="Parkin I.A."/>
            <person name="Tang H."/>
            <person name="Wang X."/>
            <person name="Chiquet J."/>
            <person name="Belcram H."/>
            <person name="Tong C."/>
            <person name="Samans B."/>
            <person name="Correa M."/>
            <person name="Da Silva C."/>
            <person name="Just J."/>
            <person name="Falentin C."/>
            <person name="Koh C.S."/>
            <person name="Le Clainche I."/>
            <person name="Bernard M."/>
            <person name="Bento P."/>
            <person name="Noel B."/>
            <person name="Labadie K."/>
            <person name="Alberti A."/>
            <person name="Charles M."/>
            <person name="Arnaud D."/>
            <person name="Guo H."/>
            <person name="Daviaud C."/>
            <person name="Alamery S."/>
            <person name="Jabbari K."/>
            <person name="Zhao M."/>
            <person name="Edger P.P."/>
            <person name="Chelaifa H."/>
            <person name="Tack D."/>
            <person name="Lassalle G."/>
            <person name="Mestiri I."/>
            <person name="Schnel N."/>
            <person name="Le Paslier M.C."/>
            <person name="Fan G."/>
            <person name="Renault V."/>
            <person name="Bayer P.E."/>
            <person name="Golicz A.A."/>
            <person name="Manoli S."/>
            <person name="Lee T.H."/>
            <person name="Thi V.H."/>
            <person name="Chalabi S."/>
            <person name="Hu Q."/>
            <person name="Fan C."/>
            <person name="Tollenaere R."/>
            <person name="Lu Y."/>
            <person name="Battail C."/>
            <person name="Shen J."/>
            <person name="Sidebottom C.H."/>
            <person name="Wang X."/>
            <person name="Canaguier A."/>
            <person name="Chauveau A."/>
            <person name="Berard A."/>
            <person name="Deniot G."/>
            <person name="Guan M."/>
            <person name="Liu Z."/>
            <person name="Sun F."/>
            <person name="Lim Y.P."/>
            <person name="Lyons E."/>
            <person name="Town C.D."/>
            <person name="Bancroft I."/>
            <person name="Wang X."/>
            <person name="Meng J."/>
            <person name="Ma J."/>
            <person name="Pires J.C."/>
            <person name="King G.J."/>
            <person name="Brunel D."/>
            <person name="Delourme R."/>
            <person name="Renard M."/>
            <person name="Aury J.M."/>
            <person name="Adams K.L."/>
            <person name="Batley J."/>
            <person name="Snowdon R.J."/>
            <person name="Tost J."/>
            <person name="Edwards D."/>
            <person name="Zhou Y."/>
            <person name="Hua W."/>
            <person name="Sharpe A.G."/>
            <person name="Paterson A.H."/>
            <person name="Guan C."/>
            <person name="Wincker P."/>
        </authorList>
    </citation>
    <scope>NUCLEOTIDE SEQUENCE [LARGE SCALE GENOMIC DNA]</scope>
    <source>
        <strain evidence="3">cv. Darmor-bzh</strain>
    </source>
</reference>
<dbReference type="Proteomes" id="UP000028999">
    <property type="component" value="Unassembled WGS sequence"/>
</dbReference>
<accession>A0A078FP58</accession>
<dbReference type="EMBL" id="LK032046">
    <property type="protein sequence ID" value="CDY14652.1"/>
    <property type="molecule type" value="Genomic_DNA"/>
</dbReference>
<protein>
    <submittedName>
        <fullName evidence="1">(rape) hypothetical protein</fullName>
    </submittedName>
    <submittedName>
        <fullName evidence="2">BnaC05g19090D protein</fullName>
    </submittedName>
</protein>
<keyword evidence="3" id="KW-1185">Reference proteome</keyword>
<dbReference type="Gramene" id="CDY14652">
    <property type="protein sequence ID" value="CDY14652"/>
    <property type="gene ID" value="GSBRNA2T00084429001"/>
</dbReference>
<proteinExistence type="predicted"/>
<dbReference type="OMA" id="EAFEPIC"/>
<evidence type="ECO:0000313" key="3">
    <source>
        <dbReference type="Proteomes" id="UP000028999"/>
    </source>
</evidence>
<name>A0A078FP58_BRANA</name>
<evidence type="ECO:0000313" key="2">
    <source>
        <dbReference type="EMBL" id="CDY14652.1"/>
    </source>
</evidence>
<dbReference type="PaxDb" id="3708-A0A078FP58"/>
<reference evidence="2" key="2">
    <citation type="submission" date="2014-06" db="EMBL/GenBank/DDBJ databases">
        <authorList>
            <person name="Genoscope - CEA"/>
        </authorList>
    </citation>
    <scope>NUCLEOTIDE SEQUENCE</scope>
</reference>